<name>A0A812TX18_SYMPI</name>
<reference evidence="1" key="1">
    <citation type="submission" date="2021-02" db="EMBL/GenBank/DDBJ databases">
        <authorList>
            <person name="Dougan E. K."/>
            <person name="Rhodes N."/>
            <person name="Thang M."/>
            <person name="Chan C."/>
        </authorList>
    </citation>
    <scope>NUCLEOTIDE SEQUENCE</scope>
</reference>
<dbReference type="OrthoDB" id="341421at2759"/>
<dbReference type="InterPro" id="IPR046341">
    <property type="entry name" value="SET_dom_sf"/>
</dbReference>
<gene>
    <name evidence="1" type="primary">Setd4</name>
    <name evidence="1" type="ORF">SPIL2461_LOCUS14355</name>
</gene>
<comment type="caution">
    <text evidence="1">The sequence shown here is derived from an EMBL/GenBank/DDBJ whole genome shotgun (WGS) entry which is preliminary data.</text>
</comment>
<protein>
    <submittedName>
        <fullName evidence="1">Setd4 protein</fullName>
    </submittedName>
</protein>
<evidence type="ECO:0000313" key="2">
    <source>
        <dbReference type="Proteomes" id="UP000649617"/>
    </source>
</evidence>
<proteinExistence type="predicted"/>
<feature type="non-terminal residue" evidence="1">
    <location>
        <position position="132"/>
    </location>
</feature>
<evidence type="ECO:0000313" key="1">
    <source>
        <dbReference type="EMBL" id="CAE7542084.1"/>
    </source>
</evidence>
<dbReference type="Proteomes" id="UP000649617">
    <property type="component" value="Unassembled WGS sequence"/>
</dbReference>
<organism evidence="1 2">
    <name type="scientific">Symbiodinium pilosum</name>
    <name type="common">Dinoflagellate</name>
    <dbReference type="NCBI Taxonomy" id="2952"/>
    <lineage>
        <taxon>Eukaryota</taxon>
        <taxon>Sar</taxon>
        <taxon>Alveolata</taxon>
        <taxon>Dinophyceae</taxon>
        <taxon>Suessiales</taxon>
        <taxon>Symbiodiniaceae</taxon>
        <taxon>Symbiodinium</taxon>
    </lineage>
</organism>
<accession>A0A812TX18</accession>
<keyword evidence="2" id="KW-1185">Reference proteome</keyword>
<dbReference type="EMBL" id="CAJNIZ010033057">
    <property type="protein sequence ID" value="CAE7542084.1"/>
    <property type="molecule type" value="Genomic_DNA"/>
</dbReference>
<dbReference type="SUPFAM" id="SSF82199">
    <property type="entry name" value="SET domain"/>
    <property type="match status" value="1"/>
</dbReference>
<sequence length="132" mass="14527">MEASGIVTSKKLQIVPDEEEGRCVKSIAAIEKGEVLVQLPQASAASVQMSDTAGPGEGLEPLAGWWSRHTRSSIRLAAALVLQREKFQPYIDMLYPMESIYAPWLWEDQDLQFLPEKLAASAAARRKALESA</sequence>
<dbReference type="Gene3D" id="3.90.1410.10">
    <property type="entry name" value="set domain protein methyltransferase, domain 1"/>
    <property type="match status" value="1"/>
</dbReference>
<dbReference type="AlphaFoldDB" id="A0A812TX18"/>